<dbReference type="AlphaFoldDB" id="A0A183FQ96"/>
<protein>
    <submittedName>
        <fullName evidence="3">Transposase</fullName>
    </submittedName>
</protein>
<name>A0A183FQ96_HELPZ</name>
<evidence type="ECO:0000313" key="3">
    <source>
        <dbReference type="WBParaSite" id="HPBE_0000988501-mRNA-1"/>
    </source>
</evidence>
<organism evidence="2 3">
    <name type="scientific">Heligmosomoides polygyrus</name>
    <name type="common">Parasitic roundworm</name>
    <dbReference type="NCBI Taxonomy" id="6339"/>
    <lineage>
        <taxon>Eukaryota</taxon>
        <taxon>Metazoa</taxon>
        <taxon>Ecdysozoa</taxon>
        <taxon>Nematoda</taxon>
        <taxon>Chromadorea</taxon>
        <taxon>Rhabditida</taxon>
        <taxon>Rhabditina</taxon>
        <taxon>Rhabditomorpha</taxon>
        <taxon>Strongyloidea</taxon>
        <taxon>Heligmosomidae</taxon>
        <taxon>Heligmosomoides</taxon>
    </lineage>
</organism>
<accession>A0A183FQ96</accession>
<dbReference type="OrthoDB" id="5831399at2759"/>
<reference evidence="3" key="2">
    <citation type="submission" date="2019-09" db="UniProtKB">
        <authorList>
            <consortium name="WormBaseParasite"/>
        </authorList>
    </citation>
    <scope>IDENTIFICATION</scope>
</reference>
<evidence type="ECO:0000313" key="1">
    <source>
        <dbReference type="EMBL" id="VDO82669.1"/>
    </source>
</evidence>
<dbReference type="EMBL" id="UZAH01026580">
    <property type="protein sequence ID" value="VDO82669.1"/>
    <property type="molecule type" value="Genomic_DNA"/>
</dbReference>
<sequence length="82" mass="9198">MYLGSVIASNGKLIVELNLRSKIYRAVEQPVAMYGAECWPAIKEAETRLSVIETKMLRCTAGVKSMDRIRNDAFGRSSMSRQ</sequence>
<dbReference type="Proteomes" id="UP000050761">
    <property type="component" value="Unassembled WGS sequence"/>
</dbReference>
<gene>
    <name evidence="1" type="ORF">HPBE_LOCUS9886</name>
</gene>
<dbReference type="WBParaSite" id="HPBE_0000988501-mRNA-1">
    <property type="protein sequence ID" value="HPBE_0000988501-mRNA-1"/>
    <property type="gene ID" value="HPBE_0000988501"/>
</dbReference>
<proteinExistence type="predicted"/>
<accession>A0A3P7YYP8</accession>
<evidence type="ECO:0000313" key="2">
    <source>
        <dbReference type="Proteomes" id="UP000050761"/>
    </source>
</evidence>
<keyword evidence="2" id="KW-1185">Reference proteome</keyword>
<reference evidence="1 2" key="1">
    <citation type="submission" date="2018-11" db="EMBL/GenBank/DDBJ databases">
        <authorList>
            <consortium name="Pathogen Informatics"/>
        </authorList>
    </citation>
    <scope>NUCLEOTIDE SEQUENCE [LARGE SCALE GENOMIC DNA]</scope>
</reference>